<dbReference type="PANTHER" id="PTHR43744">
    <property type="entry name" value="ABC TRANSPORTER PERMEASE PROTEIN MG189-RELATED-RELATED"/>
    <property type="match status" value="1"/>
</dbReference>
<keyword evidence="4 7" id="KW-0812">Transmembrane</keyword>
<feature type="transmembrane region" description="Helical" evidence="7">
    <location>
        <begin position="175"/>
        <end position="196"/>
    </location>
</feature>
<dbReference type="PANTHER" id="PTHR43744:SF12">
    <property type="entry name" value="ABC TRANSPORTER PERMEASE PROTEIN MG189-RELATED"/>
    <property type="match status" value="1"/>
</dbReference>
<feature type="domain" description="ABC transmembrane type-1" evidence="8">
    <location>
        <begin position="65"/>
        <end position="254"/>
    </location>
</feature>
<dbReference type="EMBL" id="BAAAND010000007">
    <property type="protein sequence ID" value="GAA1592417.1"/>
    <property type="molecule type" value="Genomic_DNA"/>
</dbReference>
<dbReference type="InterPro" id="IPR035906">
    <property type="entry name" value="MetI-like_sf"/>
</dbReference>
<sequence length="270" mass="29722">MKGKLLDLVLVLGGLVMIAPLVWLVVNALSEPINAFQLPPRWIPNPPTLQNFQQVPGLIPFARMAWNSLQIAVLTTAGALFTSAMAAYAFNRLRFPGRDQIFSVLLAALVVPVQLTVVPIFIMMRWLHLVDTTVAIWLPALVNVFGIFFLRQYISSIPRELDEAAIMDGAGHFWILFRVILPLARPGLTALGIFVFEASWNNFFWPYIFLSTPEKMTLPVGLVSLQGAVGGGPAVVLFAAITLVVLPILILFLIFQRSFIASIATTGLRA</sequence>
<proteinExistence type="inferred from homology"/>
<evidence type="ECO:0000259" key="8">
    <source>
        <dbReference type="PROSITE" id="PS50928"/>
    </source>
</evidence>
<protein>
    <submittedName>
        <fullName evidence="9">Carbohydrate ABC transporter permease</fullName>
    </submittedName>
</protein>
<comment type="caution">
    <text evidence="9">The sequence shown here is derived from an EMBL/GenBank/DDBJ whole genome shotgun (WGS) entry which is preliminary data.</text>
</comment>
<feature type="transmembrane region" description="Helical" evidence="7">
    <location>
        <begin position="5"/>
        <end position="26"/>
    </location>
</feature>
<evidence type="ECO:0000313" key="9">
    <source>
        <dbReference type="EMBL" id="GAA1592417.1"/>
    </source>
</evidence>
<dbReference type="Proteomes" id="UP001500190">
    <property type="component" value="Unassembled WGS sequence"/>
</dbReference>
<dbReference type="PROSITE" id="PS50928">
    <property type="entry name" value="ABC_TM1"/>
    <property type="match status" value="1"/>
</dbReference>
<organism evidence="9 10">
    <name type="scientific">Kribbella karoonensis</name>
    <dbReference type="NCBI Taxonomy" id="324851"/>
    <lineage>
        <taxon>Bacteria</taxon>
        <taxon>Bacillati</taxon>
        <taxon>Actinomycetota</taxon>
        <taxon>Actinomycetes</taxon>
        <taxon>Propionibacteriales</taxon>
        <taxon>Kribbellaceae</taxon>
        <taxon>Kribbella</taxon>
    </lineage>
</organism>
<evidence type="ECO:0000256" key="4">
    <source>
        <dbReference type="ARBA" id="ARBA00022692"/>
    </source>
</evidence>
<keyword evidence="10" id="KW-1185">Reference proteome</keyword>
<dbReference type="InterPro" id="IPR000515">
    <property type="entry name" value="MetI-like"/>
</dbReference>
<feature type="transmembrane region" description="Helical" evidence="7">
    <location>
        <begin position="102"/>
        <end position="122"/>
    </location>
</feature>
<name>A0ABN2E3R6_9ACTN</name>
<dbReference type="CDD" id="cd06261">
    <property type="entry name" value="TM_PBP2"/>
    <property type="match status" value="1"/>
</dbReference>
<comment type="similarity">
    <text evidence="7">Belongs to the binding-protein-dependent transport system permease family.</text>
</comment>
<keyword evidence="6 7" id="KW-0472">Membrane</keyword>
<keyword evidence="3" id="KW-1003">Cell membrane</keyword>
<gene>
    <name evidence="9" type="ORF">GCM10009742_43980</name>
</gene>
<dbReference type="SUPFAM" id="SSF161098">
    <property type="entry name" value="MetI-like"/>
    <property type="match status" value="1"/>
</dbReference>
<accession>A0ABN2E3R6</accession>
<comment type="subcellular location">
    <subcellularLocation>
        <location evidence="1 7">Cell membrane</location>
        <topology evidence="1 7">Multi-pass membrane protein</topology>
    </subcellularLocation>
</comment>
<dbReference type="RefSeq" id="WP_344194213.1">
    <property type="nucleotide sequence ID" value="NZ_BAAAND010000007.1"/>
</dbReference>
<evidence type="ECO:0000256" key="7">
    <source>
        <dbReference type="RuleBase" id="RU363032"/>
    </source>
</evidence>
<keyword evidence="2 7" id="KW-0813">Transport</keyword>
<feature type="transmembrane region" description="Helical" evidence="7">
    <location>
        <begin position="69"/>
        <end position="90"/>
    </location>
</feature>
<keyword evidence="5 7" id="KW-1133">Transmembrane helix</keyword>
<evidence type="ECO:0000313" key="10">
    <source>
        <dbReference type="Proteomes" id="UP001500190"/>
    </source>
</evidence>
<evidence type="ECO:0000256" key="1">
    <source>
        <dbReference type="ARBA" id="ARBA00004651"/>
    </source>
</evidence>
<feature type="transmembrane region" description="Helical" evidence="7">
    <location>
        <begin position="134"/>
        <end position="154"/>
    </location>
</feature>
<evidence type="ECO:0000256" key="3">
    <source>
        <dbReference type="ARBA" id="ARBA00022475"/>
    </source>
</evidence>
<dbReference type="Gene3D" id="1.10.3720.10">
    <property type="entry name" value="MetI-like"/>
    <property type="match status" value="1"/>
</dbReference>
<dbReference type="Pfam" id="PF00528">
    <property type="entry name" value="BPD_transp_1"/>
    <property type="match status" value="1"/>
</dbReference>
<feature type="transmembrane region" description="Helical" evidence="7">
    <location>
        <begin position="234"/>
        <end position="255"/>
    </location>
</feature>
<evidence type="ECO:0000256" key="6">
    <source>
        <dbReference type="ARBA" id="ARBA00023136"/>
    </source>
</evidence>
<evidence type="ECO:0000256" key="2">
    <source>
        <dbReference type="ARBA" id="ARBA00022448"/>
    </source>
</evidence>
<reference evidence="9 10" key="1">
    <citation type="journal article" date="2019" name="Int. J. Syst. Evol. Microbiol.">
        <title>The Global Catalogue of Microorganisms (GCM) 10K type strain sequencing project: providing services to taxonomists for standard genome sequencing and annotation.</title>
        <authorList>
            <consortium name="The Broad Institute Genomics Platform"/>
            <consortium name="The Broad Institute Genome Sequencing Center for Infectious Disease"/>
            <person name="Wu L."/>
            <person name="Ma J."/>
        </authorList>
    </citation>
    <scope>NUCLEOTIDE SEQUENCE [LARGE SCALE GENOMIC DNA]</scope>
    <source>
        <strain evidence="9 10">JCM 14304</strain>
    </source>
</reference>
<evidence type="ECO:0000256" key="5">
    <source>
        <dbReference type="ARBA" id="ARBA00022989"/>
    </source>
</evidence>